<organism evidence="2 3">
    <name type="scientific">Holothuria leucospilota</name>
    <name type="common">Black long sea cucumber</name>
    <name type="synonym">Mertensiothuria leucospilota</name>
    <dbReference type="NCBI Taxonomy" id="206669"/>
    <lineage>
        <taxon>Eukaryota</taxon>
        <taxon>Metazoa</taxon>
        <taxon>Echinodermata</taxon>
        <taxon>Eleutherozoa</taxon>
        <taxon>Echinozoa</taxon>
        <taxon>Holothuroidea</taxon>
        <taxon>Aspidochirotacea</taxon>
        <taxon>Aspidochirotida</taxon>
        <taxon>Holothuriidae</taxon>
        <taxon>Holothuria</taxon>
    </lineage>
</organism>
<gene>
    <name evidence="2" type="ORF">HOLleu_00159</name>
</gene>
<reference evidence="2" key="1">
    <citation type="submission" date="2021-10" db="EMBL/GenBank/DDBJ databases">
        <title>Tropical sea cucumber genome reveals ecological adaptation and Cuvierian tubules defense mechanism.</title>
        <authorList>
            <person name="Chen T."/>
        </authorList>
    </citation>
    <scope>NUCLEOTIDE SEQUENCE</scope>
    <source>
        <strain evidence="2">Nanhai2018</strain>
        <tissue evidence="2">Muscle</tissue>
    </source>
</reference>
<dbReference type="SUPFAM" id="SSF103473">
    <property type="entry name" value="MFS general substrate transporter"/>
    <property type="match status" value="1"/>
</dbReference>
<feature type="transmembrane region" description="Helical" evidence="1">
    <location>
        <begin position="204"/>
        <end position="230"/>
    </location>
</feature>
<dbReference type="InterPro" id="IPR050327">
    <property type="entry name" value="Proton-linked_MCT"/>
</dbReference>
<evidence type="ECO:0000313" key="2">
    <source>
        <dbReference type="EMBL" id="KAJ8048009.1"/>
    </source>
</evidence>
<proteinExistence type="predicted"/>
<feature type="transmembrane region" description="Helical" evidence="1">
    <location>
        <begin position="167"/>
        <end position="192"/>
    </location>
</feature>
<feature type="transmembrane region" description="Helical" evidence="1">
    <location>
        <begin position="12"/>
        <end position="33"/>
    </location>
</feature>
<accession>A0A9Q1CP00</accession>
<dbReference type="Gene3D" id="1.20.1250.20">
    <property type="entry name" value="MFS general substrate transporter like domains"/>
    <property type="match status" value="1"/>
</dbReference>
<dbReference type="GO" id="GO:0008028">
    <property type="term" value="F:monocarboxylic acid transmembrane transporter activity"/>
    <property type="evidence" value="ECO:0007669"/>
    <property type="project" value="TreeGrafter"/>
</dbReference>
<keyword evidence="3" id="KW-1185">Reference proteome</keyword>
<feature type="transmembrane region" description="Helical" evidence="1">
    <location>
        <begin position="133"/>
        <end position="155"/>
    </location>
</feature>
<name>A0A9Q1CP00_HOLLE</name>
<keyword evidence="1" id="KW-1133">Transmembrane helix</keyword>
<dbReference type="OrthoDB" id="6499973at2759"/>
<sequence>MYVGLFANTAWQLFVCLILAGIGSGAVALPTFIALRDCFQNSFGTVNSASLLVANVSGFVFPLVVEYWKTKYGFRPTLLLTGAMGLHFLITAVCLPPARESTSTSQGNKEPAIHVVKNETCVSKILYTAHPSLFTLCVFLTIALIQLMGFSVYLYPYGLSKGFASELCAVMVALSGTGSLFGRISTICYYRWNLTSNPTVVASPYLILLATQIWSITSTNAVVVIAMAFVSGIVGGQSTAWATSIVKDLSCTNHFNSAATWLSFWGGVGSTFGGLIVGKYLA</sequence>
<dbReference type="AlphaFoldDB" id="A0A9Q1CP00"/>
<dbReference type="InterPro" id="IPR011701">
    <property type="entry name" value="MFS"/>
</dbReference>
<protein>
    <submittedName>
        <fullName evidence="2">Uncharacterized protein</fullName>
    </submittedName>
</protein>
<evidence type="ECO:0000256" key="1">
    <source>
        <dbReference type="SAM" id="Phobius"/>
    </source>
</evidence>
<dbReference type="PANTHER" id="PTHR11360">
    <property type="entry name" value="MONOCARBOXYLATE TRANSPORTER"/>
    <property type="match status" value="1"/>
</dbReference>
<dbReference type="Proteomes" id="UP001152320">
    <property type="component" value="Chromosome 1"/>
</dbReference>
<dbReference type="InterPro" id="IPR036259">
    <property type="entry name" value="MFS_trans_sf"/>
</dbReference>
<keyword evidence="1" id="KW-0812">Transmembrane</keyword>
<feature type="transmembrane region" description="Helical" evidence="1">
    <location>
        <begin position="45"/>
        <end position="65"/>
    </location>
</feature>
<comment type="caution">
    <text evidence="2">The sequence shown here is derived from an EMBL/GenBank/DDBJ whole genome shotgun (WGS) entry which is preliminary data.</text>
</comment>
<evidence type="ECO:0000313" key="3">
    <source>
        <dbReference type="Proteomes" id="UP001152320"/>
    </source>
</evidence>
<dbReference type="Pfam" id="PF07690">
    <property type="entry name" value="MFS_1"/>
    <property type="match status" value="1"/>
</dbReference>
<keyword evidence="1" id="KW-0472">Membrane</keyword>
<feature type="transmembrane region" description="Helical" evidence="1">
    <location>
        <begin position="77"/>
        <end position="98"/>
    </location>
</feature>
<dbReference type="PANTHER" id="PTHR11360:SF303">
    <property type="entry name" value="MAJOR FACILITATOR SUPERFAMILY (MFS) PROFILE DOMAIN-CONTAINING PROTEIN"/>
    <property type="match status" value="1"/>
</dbReference>
<dbReference type="EMBL" id="JAIZAY010000001">
    <property type="protein sequence ID" value="KAJ8048009.1"/>
    <property type="molecule type" value="Genomic_DNA"/>
</dbReference>